<protein>
    <submittedName>
        <fullName evidence="2">Uncharacterized protein</fullName>
    </submittedName>
</protein>
<proteinExistence type="predicted"/>
<dbReference type="OMA" id="NMATHDI"/>
<sequence length="569" mass="65246">MIVTNSTLICNSSKYLSQYGDLTEKVCEYTAAAIAGLFYLALFFLTIRCARFNHCLNSETCKVLFLVGAAVLVLHVCTNDTYEDIDDLKVKLCFEIAVNLLIGIITLSMALWIFKERPSLKCNENCQTPCRNPEHKDEGMYKLKRILPKNFVGAVTAFIFIMEVFLIVKTGKRNHQIKWLILFDKTVYLFDNIFQAIIYWYLLKRRCVPEDKVDQAQFYFKVMSFYNAVIWLDSMVNIENDLVLAYVEDSGPPWVNIVATFYKACIIDYRMMFCLVFLEHALDLSNRERAEERNNSNKRRKSGFVENLRHCISYGSGLGIFCCFLQSACILNFARDINAGAWIHSFTFLAEAIIVFFCWRLGKKLSASESEGILKIVVCCFGAVGLAYWLYSAVLVTSWAIEDLIHGSSQYDIWMIAVKFWFRCPAAFFLIKTFKQTTIENMATHDIVTNQSNNFLTGCLLFGTISEFLGAALDQYVGPITERYKKEVTKTSFKILLEVGPALYLAFCIHATLHLFLIQNKMKEKAKEIQPEANLLISGEHGRRPWYILRSKEQTTDGDHASFSHSTEF</sequence>
<accession>A0A913WWN4</accession>
<feature type="transmembrane region" description="Helical" evidence="1">
    <location>
        <begin position="413"/>
        <end position="434"/>
    </location>
</feature>
<evidence type="ECO:0000256" key="1">
    <source>
        <dbReference type="SAM" id="Phobius"/>
    </source>
</evidence>
<keyword evidence="1" id="KW-0472">Membrane</keyword>
<dbReference type="GeneID" id="110234209"/>
<dbReference type="RefSeq" id="XP_020895234.1">
    <property type="nucleotide sequence ID" value="XM_021039575.2"/>
</dbReference>
<feature type="transmembrane region" description="Helical" evidence="1">
    <location>
        <begin position="29"/>
        <end position="47"/>
    </location>
</feature>
<feature type="transmembrane region" description="Helical" evidence="1">
    <location>
        <begin position="493"/>
        <end position="517"/>
    </location>
</feature>
<feature type="transmembrane region" description="Helical" evidence="1">
    <location>
        <begin position="96"/>
        <end position="114"/>
    </location>
</feature>
<dbReference type="EnsemblMetazoa" id="XM_021039575.2">
    <property type="protein sequence ID" value="XP_020895234.1"/>
    <property type="gene ID" value="LOC110234209"/>
</dbReference>
<evidence type="ECO:0000313" key="2">
    <source>
        <dbReference type="EnsemblMetazoa" id="XP_020895234.1"/>
    </source>
</evidence>
<feature type="transmembrane region" description="Helical" evidence="1">
    <location>
        <begin position="180"/>
        <end position="202"/>
    </location>
</feature>
<name>A0A913WWN4_EXADI</name>
<feature type="transmembrane region" description="Helical" evidence="1">
    <location>
        <begin position="455"/>
        <end position="473"/>
    </location>
</feature>
<dbReference type="OrthoDB" id="5965064at2759"/>
<feature type="transmembrane region" description="Helical" evidence="1">
    <location>
        <begin position="339"/>
        <end position="361"/>
    </location>
</feature>
<keyword evidence="3" id="KW-1185">Reference proteome</keyword>
<feature type="transmembrane region" description="Helical" evidence="1">
    <location>
        <begin position="311"/>
        <end position="333"/>
    </location>
</feature>
<keyword evidence="1" id="KW-0812">Transmembrane</keyword>
<feature type="transmembrane region" description="Helical" evidence="1">
    <location>
        <begin position="150"/>
        <end position="168"/>
    </location>
</feature>
<dbReference type="Proteomes" id="UP000887567">
    <property type="component" value="Unplaced"/>
</dbReference>
<keyword evidence="1" id="KW-1133">Transmembrane helix</keyword>
<feature type="transmembrane region" description="Helical" evidence="1">
    <location>
        <begin position="373"/>
        <end position="401"/>
    </location>
</feature>
<dbReference type="KEGG" id="epa:110234209"/>
<organism evidence="2 3">
    <name type="scientific">Exaiptasia diaphana</name>
    <name type="common">Tropical sea anemone</name>
    <name type="synonym">Aiptasia pulchella</name>
    <dbReference type="NCBI Taxonomy" id="2652724"/>
    <lineage>
        <taxon>Eukaryota</taxon>
        <taxon>Metazoa</taxon>
        <taxon>Cnidaria</taxon>
        <taxon>Anthozoa</taxon>
        <taxon>Hexacorallia</taxon>
        <taxon>Actiniaria</taxon>
        <taxon>Aiptasiidae</taxon>
        <taxon>Exaiptasia</taxon>
    </lineage>
</organism>
<dbReference type="AlphaFoldDB" id="A0A913WWN4"/>
<reference evidence="2" key="1">
    <citation type="submission" date="2022-11" db="UniProtKB">
        <authorList>
            <consortium name="EnsemblMetazoa"/>
        </authorList>
    </citation>
    <scope>IDENTIFICATION</scope>
</reference>
<evidence type="ECO:0000313" key="3">
    <source>
        <dbReference type="Proteomes" id="UP000887567"/>
    </source>
</evidence>
<feature type="transmembrane region" description="Helical" evidence="1">
    <location>
        <begin position="59"/>
        <end position="76"/>
    </location>
</feature>